<keyword evidence="2" id="KW-1185">Reference proteome</keyword>
<evidence type="ECO:0000313" key="1">
    <source>
        <dbReference type="EMBL" id="RPF49807.1"/>
    </source>
</evidence>
<reference evidence="1 2" key="1">
    <citation type="submission" date="2018-11" db="EMBL/GenBank/DDBJ databases">
        <title>Genomic Encyclopedia of Type Strains, Phase IV (KMG-IV): sequencing the most valuable type-strain genomes for metagenomic binning, comparative biology and taxonomic classification.</title>
        <authorList>
            <person name="Goeker M."/>
        </authorList>
    </citation>
    <scope>NUCLEOTIDE SEQUENCE [LARGE SCALE GENOMIC DNA]</scope>
    <source>
        <strain evidence="1 2">DSM 102936</strain>
    </source>
</reference>
<dbReference type="EMBL" id="RKRE01000001">
    <property type="protein sequence ID" value="RPF49807.1"/>
    <property type="molecule type" value="Genomic_DNA"/>
</dbReference>
<comment type="caution">
    <text evidence="1">The sequence shown here is derived from an EMBL/GenBank/DDBJ whole genome shotgun (WGS) entry which is preliminary data.</text>
</comment>
<organism evidence="1 2">
    <name type="scientific">Thermodesulfitimonas autotrophica</name>
    <dbReference type="NCBI Taxonomy" id="1894989"/>
    <lineage>
        <taxon>Bacteria</taxon>
        <taxon>Bacillati</taxon>
        <taxon>Bacillota</taxon>
        <taxon>Clostridia</taxon>
        <taxon>Thermoanaerobacterales</taxon>
        <taxon>Thermoanaerobacteraceae</taxon>
        <taxon>Thermodesulfitimonas</taxon>
    </lineage>
</organism>
<proteinExistence type="predicted"/>
<dbReference type="Proteomes" id="UP000282654">
    <property type="component" value="Unassembled WGS sequence"/>
</dbReference>
<evidence type="ECO:0000313" key="2">
    <source>
        <dbReference type="Proteomes" id="UP000282654"/>
    </source>
</evidence>
<gene>
    <name evidence="1" type="ORF">EDD75_0630</name>
</gene>
<dbReference type="AlphaFoldDB" id="A0A3N5AXX0"/>
<dbReference type="OrthoDB" id="9802573at2"/>
<sequence>MKEKEPVLPSPEVIEAVRRAAPEKRITCARAHELAAELGVPVRMIGAACDALGIKIRECQLGCFN</sequence>
<accession>A0A3N5AXX0</accession>
<name>A0A3N5AXX0_9THEO</name>
<protein>
    <submittedName>
        <fullName evidence="1">Uncharacterized protein</fullName>
    </submittedName>
</protein>
<dbReference type="RefSeq" id="WP_123927852.1">
    <property type="nucleotide sequence ID" value="NZ_RKRE01000001.1"/>
</dbReference>